<name>H6QCL8_PYROT</name>
<keyword evidence="1" id="KW-1133">Transmembrane helix</keyword>
<dbReference type="Proteomes" id="UP000009062">
    <property type="component" value="Chromosome"/>
</dbReference>
<evidence type="ECO:0000256" key="1">
    <source>
        <dbReference type="SAM" id="Phobius"/>
    </source>
</evidence>
<keyword evidence="3" id="KW-1185">Reference proteome</keyword>
<feature type="transmembrane region" description="Helical" evidence="1">
    <location>
        <begin position="29"/>
        <end position="52"/>
    </location>
</feature>
<accession>H6QCL8</accession>
<protein>
    <submittedName>
        <fullName evidence="2">Uncharacterized protein</fullName>
    </submittedName>
</protein>
<dbReference type="HOGENOM" id="CLU_2505096_0_0_2"/>
<keyword evidence="1" id="KW-0812">Transmembrane</keyword>
<reference evidence="2 3" key="1">
    <citation type="journal article" date="2012" name="Stand. Genomic Sci.">
        <title>Complete genome sequence of Pyrobaculum oguniense.</title>
        <authorList>
            <person name="Bernick D.L."/>
            <person name="Karplus K."/>
            <person name="Lui L.M."/>
            <person name="Coker J.K."/>
            <person name="Murphy J.N."/>
            <person name="Chan P.P."/>
            <person name="Cozen A.E."/>
            <person name="Lowe T.M."/>
        </authorList>
    </citation>
    <scope>NUCLEOTIDE SEQUENCE [LARGE SCALE GENOMIC DNA]</scope>
    <source>
        <strain evidence="2 3">TE7</strain>
    </source>
</reference>
<dbReference type="eggNOG" id="arCOG12874">
    <property type="taxonomic scope" value="Archaea"/>
</dbReference>
<feature type="transmembrane region" description="Helical" evidence="1">
    <location>
        <begin position="58"/>
        <end position="75"/>
    </location>
</feature>
<dbReference type="KEGG" id="pog:Pogu_1959"/>
<dbReference type="EMBL" id="CP003316">
    <property type="protein sequence ID" value="AFA39986.1"/>
    <property type="molecule type" value="Genomic_DNA"/>
</dbReference>
<gene>
    <name evidence="2" type="ordered locus">Pogu_1959</name>
</gene>
<evidence type="ECO:0000313" key="2">
    <source>
        <dbReference type="EMBL" id="AFA39986.1"/>
    </source>
</evidence>
<sequence>MEVAIASIVLAFLMGIGLVAHLKTKMPKFLKAVGVAQLALAIGIALYVAVTPLHEEQVMFYLFLAAILWALAYMERSRWRYVATR</sequence>
<keyword evidence="1" id="KW-0472">Membrane</keyword>
<dbReference type="AlphaFoldDB" id="H6QCL8"/>
<feature type="transmembrane region" description="Helical" evidence="1">
    <location>
        <begin position="6"/>
        <end position="22"/>
    </location>
</feature>
<proteinExistence type="predicted"/>
<evidence type="ECO:0000313" key="3">
    <source>
        <dbReference type="Proteomes" id="UP000009062"/>
    </source>
</evidence>
<organism evidence="2 3">
    <name type="scientific">Pyrobaculum oguniense (strain DSM 13380 / JCM 10595 / TE7)</name>
    <dbReference type="NCBI Taxonomy" id="698757"/>
    <lineage>
        <taxon>Archaea</taxon>
        <taxon>Thermoproteota</taxon>
        <taxon>Thermoprotei</taxon>
        <taxon>Thermoproteales</taxon>
        <taxon>Thermoproteaceae</taxon>
        <taxon>Pyrobaculum</taxon>
    </lineage>
</organism>